<keyword evidence="4 15" id="KW-0410">Iron transport</keyword>
<dbReference type="Pfam" id="PF07670">
    <property type="entry name" value="Gate"/>
    <property type="match status" value="2"/>
</dbReference>
<organism evidence="18 19">
    <name type="scientific">Thioalkalivibrio nitratireducens (strain DSM 14787 / UNIQEM 213 / ALEN2)</name>
    <dbReference type="NCBI Taxonomy" id="1255043"/>
    <lineage>
        <taxon>Bacteria</taxon>
        <taxon>Pseudomonadati</taxon>
        <taxon>Pseudomonadota</taxon>
        <taxon>Gammaproteobacteria</taxon>
        <taxon>Chromatiales</taxon>
        <taxon>Ectothiorhodospiraceae</taxon>
        <taxon>Thioalkalivibrio</taxon>
    </lineage>
</organism>
<dbReference type="PATRIC" id="fig|1255043.3.peg.590"/>
<dbReference type="InterPro" id="IPR027417">
    <property type="entry name" value="P-loop_NTPase"/>
</dbReference>
<keyword evidence="9" id="KW-0406">Ion transport</keyword>
<sequence length="838" mass="91888">MLSQTASSHSVTVGLVGQPNSGKSTLFNALTGLRQHIANYPGVTVEKKTGRLDRNGRRIELVDLPGTYGLSAFSPEERVVSQFLLQDGAQALVNVLDATQLRRGLMLTLQLLEMGLPLIAVLNMSDVAERNRQPVNPERLSAALGVPVVSTVGRRGRGVEPLTQALDDMLDGRVRIATRLPDYGPLEASLTKILEALPDGLRTRWLGLHLLEGESDARSLIGKYLSGEELERVLEVATGQRADFAQRQGISVADHIVGTRDRHALEIEAGCMPGGQPGRIPLSERVDRVVLNRWLAPVFLLATVYAIYHTAIVQGYELTHYTWPLLAGMRNLAAEWLPAAGFLYDPLTRSLALWLIDSVNTLLNYVPIFLILFALIAILEDSGYMARIAFILDRVLHRFGLHGQSTLPFVLGGVFAGGCAVPGVMATRAIPDPRARLATILTVPYMNCLAKVPLYTLLIGIFFVDHKGLMLFFIATITVMVALLVARLLTVSVLRPMETVPFVMEMPRYHLPTVRGVLRPAFDRTWLYIKKVGTIVLAVAVVIFVLLNLPGLSKDERAQFDQRAQVSLQTFHASIAGNPHAERFQDPGILLDALNLSSAYRARRMNLSTPEAIAALDARTEAAHPELFAYIRPGGGDRDVRGIQRALRQLDQERRTLRLEMQETRIVNSLLGRVGRALEPVTQAAGFDWKINVALLSSFAARESSVATLGVLFQQEEGGAQTLEQRMGAAMSHEHAALVALSLIVFFAIYPPCLATAIMVRIQTASTGWMLFSIIFPTVLGLLLASAVYTTGVRYQLDALTMMASFWTTALALLLIIGLWPRRRSTPPPRLAEDTGGA</sequence>
<feature type="binding site" evidence="14">
    <location>
        <position position="31"/>
    </location>
    <ligand>
        <name>Mg(2+)</name>
        <dbReference type="ChEBI" id="CHEBI:18420"/>
        <label>2</label>
    </ligand>
</feature>
<feature type="transmembrane region" description="Helical" evidence="15">
    <location>
        <begin position="469"/>
        <end position="489"/>
    </location>
</feature>
<feature type="domain" description="FeoB-type G" evidence="17">
    <location>
        <begin position="10"/>
        <end position="172"/>
    </location>
</feature>
<feature type="binding site" evidence="14">
    <location>
        <position position="28"/>
    </location>
    <ligand>
        <name>Mg(2+)</name>
        <dbReference type="ChEBI" id="CHEBI:18420"/>
        <label>2</label>
    </ligand>
</feature>
<evidence type="ECO:0000256" key="13">
    <source>
        <dbReference type="PIRSR" id="PIRSR603373-1"/>
    </source>
</evidence>
<keyword evidence="3" id="KW-1003">Cell membrane</keyword>
<dbReference type="Pfam" id="PF07664">
    <property type="entry name" value="FeoB_C"/>
    <property type="match status" value="1"/>
</dbReference>
<gene>
    <name evidence="18" type="primary">feoB1 [H]</name>
    <name evidence="18" type="ordered locus">TVNIR_0584</name>
</gene>
<evidence type="ECO:0000313" key="19">
    <source>
        <dbReference type="Proteomes" id="UP000010809"/>
    </source>
</evidence>
<keyword evidence="7 15" id="KW-1133">Transmembrane helix</keyword>
<reference evidence="18" key="1">
    <citation type="submission" date="2015-12" db="EMBL/GenBank/DDBJ databases">
        <authorList>
            <person name="Tikhonova T.V."/>
            <person name="Pavlov A.R."/>
            <person name="Beletsky A.V."/>
            <person name="Mardanov A.V."/>
            <person name="Sorokin D.Y."/>
            <person name="Ravin N.V."/>
            <person name="Popov V.O."/>
        </authorList>
    </citation>
    <scope>NUCLEOTIDE SEQUENCE</scope>
    <source>
        <strain evidence="18">DSM 14787</strain>
    </source>
</reference>
<dbReference type="eggNOG" id="COG0370">
    <property type="taxonomic scope" value="Bacteria"/>
</dbReference>
<dbReference type="AlphaFoldDB" id="L0DTG0"/>
<feature type="binding site" evidence="13">
    <location>
        <begin position="123"/>
        <end position="126"/>
    </location>
    <ligand>
        <name>GTP</name>
        <dbReference type="ChEBI" id="CHEBI:37565"/>
        <label>1</label>
    </ligand>
</feature>
<keyword evidence="11 15" id="KW-0472">Membrane</keyword>
<keyword evidence="19" id="KW-1185">Reference proteome</keyword>
<dbReference type="Gene3D" id="3.40.50.300">
    <property type="entry name" value="P-loop containing nucleotide triphosphate hydrolases"/>
    <property type="match status" value="1"/>
</dbReference>
<proteinExistence type="inferred from homology"/>
<feature type="binding site" evidence="13">
    <location>
        <begin position="17"/>
        <end position="24"/>
    </location>
    <ligand>
        <name>GTP</name>
        <dbReference type="ChEBI" id="CHEBI:37565"/>
        <label>1</label>
    </ligand>
</feature>
<dbReference type="PROSITE" id="PS51711">
    <property type="entry name" value="G_FEOB"/>
    <property type="match status" value="1"/>
</dbReference>
<feature type="transmembrane region" description="Helical" evidence="15">
    <location>
        <begin position="362"/>
        <end position="379"/>
    </location>
</feature>
<feature type="transmembrane region" description="Helical" evidence="15">
    <location>
        <begin position="769"/>
        <end position="789"/>
    </location>
</feature>
<keyword evidence="6 13" id="KW-0547">Nucleotide-binding</keyword>
<dbReference type="STRING" id="1255043.TVNIR_0584"/>
<dbReference type="GO" id="GO:0015093">
    <property type="term" value="F:ferrous iron transmembrane transporter activity"/>
    <property type="evidence" value="ECO:0007669"/>
    <property type="project" value="UniProtKB-UniRule"/>
</dbReference>
<evidence type="ECO:0000256" key="3">
    <source>
        <dbReference type="ARBA" id="ARBA00022475"/>
    </source>
</evidence>
<dbReference type="GO" id="GO:0005886">
    <property type="term" value="C:plasma membrane"/>
    <property type="evidence" value="ECO:0007669"/>
    <property type="project" value="UniProtKB-SubCell"/>
</dbReference>
<evidence type="ECO:0000256" key="6">
    <source>
        <dbReference type="ARBA" id="ARBA00022741"/>
    </source>
</evidence>
<feature type="transmembrane region" description="Helical" evidence="15">
    <location>
        <begin position="406"/>
        <end position="425"/>
    </location>
</feature>
<evidence type="ECO:0000256" key="9">
    <source>
        <dbReference type="ARBA" id="ARBA00023065"/>
    </source>
</evidence>
<evidence type="ECO:0000256" key="7">
    <source>
        <dbReference type="ARBA" id="ARBA00022989"/>
    </source>
</evidence>
<keyword evidence="16" id="KW-0175">Coiled coil</keyword>
<feature type="binding site" evidence="13">
    <location>
        <begin position="42"/>
        <end position="46"/>
    </location>
    <ligand>
        <name>GTP</name>
        <dbReference type="ChEBI" id="CHEBI:37565"/>
        <label>1</label>
    </ligand>
</feature>
<keyword evidence="5 15" id="KW-0812">Transmembrane</keyword>
<evidence type="ECO:0000256" key="4">
    <source>
        <dbReference type="ARBA" id="ARBA00022496"/>
    </source>
</evidence>
<dbReference type="GO" id="GO:0005525">
    <property type="term" value="F:GTP binding"/>
    <property type="evidence" value="ECO:0007669"/>
    <property type="project" value="UniProtKB-KW"/>
</dbReference>
<comment type="similarity">
    <text evidence="15">Belongs to the TRAFAC class TrmE-Era-EngA-EngB-Septin-like GTPase superfamily. FeoB GTPase (TC 9.A.8) family.</text>
</comment>
<dbReference type="HOGENOM" id="CLU_013350_3_2_6"/>
<feature type="transmembrane region" description="Helical" evidence="15">
    <location>
        <begin position="532"/>
        <end position="552"/>
    </location>
</feature>
<feature type="coiled-coil region" evidence="16">
    <location>
        <begin position="640"/>
        <end position="667"/>
    </location>
</feature>
<keyword evidence="10 13" id="KW-0342">GTP-binding</keyword>
<feature type="binding site" evidence="14">
    <location>
        <position position="32"/>
    </location>
    <ligand>
        <name>Mg(2+)</name>
        <dbReference type="ChEBI" id="CHEBI:18420"/>
        <label>2</label>
    </ligand>
</feature>
<dbReference type="InterPro" id="IPR011640">
    <property type="entry name" value="Fe2_transport_prot_B_C"/>
</dbReference>
<keyword evidence="14" id="KW-0460">Magnesium</keyword>
<dbReference type="CDD" id="cd01879">
    <property type="entry name" value="FeoB"/>
    <property type="match status" value="1"/>
</dbReference>
<dbReference type="KEGG" id="tni:TVNIR_0584"/>
<dbReference type="Proteomes" id="UP000010809">
    <property type="component" value="Chromosome"/>
</dbReference>
<dbReference type="PANTHER" id="PTHR43185:SF1">
    <property type="entry name" value="FE(2+) TRANSPORTER FEOB"/>
    <property type="match status" value="1"/>
</dbReference>
<evidence type="ECO:0000256" key="10">
    <source>
        <dbReference type="ARBA" id="ARBA00023134"/>
    </source>
</evidence>
<evidence type="ECO:0000259" key="17">
    <source>
        <dbReference type="PROSITE" id="PS51711"/>
    </source>
</evidence>
<dbReference type="NCBIfam" id="TIGR00437">
    <property type="entry name" value="feoB"/>
    <property type="match status" value="1"/>
</dbReference>
<dbReference type="InterPro" id="IPR011642">
    <property type="entry name" value="Gate_dom"/>
</dbReference>
<feature type="transmembrane region" description="Helical" evidence="15">
    <location>
        <begin position="437"/>
        <end position="463"/>
    </location>
</feature>
<evidence type="ECO:0000256" key="16">
    <source>
        <dbReference type="SAM" id="Coils"/>
    </source>
</evidence>
<feature type="binding site" evidence="14">
    <location>
        <position position="29"/>
    </location>
    <ligand>
        <name>Mg(2+)</name>
        <dbReference type="ChEBI" id="CHEBI:18420"/>
        <label>2</label>
    </ligand>
</feature>
<feature type="transmembrane region" description="Helical" evidence="15">
    <location>
        <begin position="736"/>
        <end position="757"/>
    </location>
</feature>
<evidence type="ECO:0000313" key="18">
    <source>
        <dbReference type="EMBL" id="AGA32285.1"/>
    </source>
</evidence>
<feature type="transmembrane region" description="Helical" evidence="15">
    <location>
        <begin position="801"/>
        <end position="820"/>
    </location>
</feature>
<protein>
    <recommendedName>
        <fullName evidence="12 15">Ferrous iron transport protein B</fullName>
    </recommendedName>
</protein>
<dbReference type="PRINTS" id="PR00326">
    <property type="entry name" value="GTP1OBG"/>
</dbReference>
<keyword evidence="2 15" id="KW-0813">Transport</keyword>
<accession>L0DTG0</accession>
<dbReference type="InterPro" id="IPR003373">
    <property type="entry name" value="Fe2_transport_prot-B"/>
</dbReference>
<evidence type="ECO:0000256" key="2">
    <source>
        <dbReference type="ARBA" id="ARBA00022448"/>
    </source>
</evidence>
<dbReference type="OrthoDB" id="9809127at2"/>
<dbReference type="InterPro" id="IPR006073">
    <property type="entry name" value="GTP-bd"/>
</dbReference>
<feature type="transmembrane region" description="Helical" evidence="15">
    <location>
        <begin position="294"/>
        <end position="316"/>
    </location>
</feature>
<evidence type="ECO:0000256" key="1">
    <source>
        <dbReference type="ARBA" id="ARBA00004651"/>
    </source>
</evidence>
<dbReference type="RefSeq" id="WP_015257438.1">
    <property type="nucleotide sequence ID" value="NC_019902.2"/>
</dbReference>
<evidence type="ECO:0000256" key="5">
    <source>
        <dbReference type="ARBA" id="ARBA00022692"/>
    </source>
</evidence>
<evidence type="ECO:0000256" key="8">
    <source>
        <dbReference type="ARBA" id="ARBA00023004"/>
    </source>
</evidence>
<comment type="function">
    <text evidence="15">Probable transporter of a GTP-driven Fe(2+) uptake system.</text>
</comment>
<evidence type="ECO:0000256" key="14">
    <source>
        <dbReference type="PIRSR" id="PIRSR603373-2"/>
    </source>
</evidence>
<evidence type="ECO:0000256" key="12">
    <source>
        <dbReference type="NCBIfam" id="TIGR00437"/>
    </source>
</evidence>
<dbReference type="PANTHER" id="PTHR43185">
    <property type="entry name" value="FERROUS IRON TRANSPORT PROTEIN B"/>
    <property type="match status" value="1"/>
</dbReference>
<dbReference type="EMBL" id="CP003989">
    <property type="protein sequence ID" value="AGA32285.1"/>
    <property type="molecule type" value="Genomic_DNA"/>
</dbReference>
<feature type="binding site" evidence="13">
    <location>
        <begin position="63"/>
        <end position="66"/>
    </location>
    <ligand>
        <name>GTP</name>
        <dbReference type="ChEBI" id="CHEBI:37565"/>
        <label>1</label>
    </ligand>
</feature>
<keyword evidence="14" id="KW-0479">Metal-binding</keyword>
<dbReference type="GO" id="GO:0046872">
    <property type="term" value="F:metal ion binding"/>
    <property type="evidence" value="ECO:0007669"/>
    <property type="project" value="UniProtKB-KW"/>
</dbReference>
<dbReference type="InterPro" id="IPR030389">
    <property type="entry name" value="G_FEOB_dom"/>
</dbReference>
<dbReference type="Pfam" id="PF02421">
    <property type="entry name" value="FeoB_N"/>
    <property type="match status" value="1"/>
</dbReference>
<comment type="subcellular location">
    <subcellularLocation>
        <location evidence="15">Cell inner membrane</location>
        <topology evidence="15">Multi-pass membrane protein</topology>
    </subcellularLocation>
    <subcellularLocation>
        <location evidence="1">Cell membrane</location>
        <topology evidence="1">Multi-pass membrane protein</topology>
    </subcellularLocation>
</comment>
<evidence type="ECO:0000256" key="11">
    <source>
        <dbReference type="ARBA" id="ARBA00023136"/>
    </source>
</evidence>
<keyword evidence="8 15" id="KW-0408">Iron</keyword>
<dbReference type="SUPFAM" id="SSF52540">
    <property type="entry name" value="P-loop containing nucleoside triphosphate hydrolases"/>
    <property type="match status" value="1"/>
</dbReference>
<dbReference type="InterPro" id="IPR050860">
    <property type="entry name" value="FeoB_GTPase"/>
</dbReference>
<name>L0DTG0_THIND</name>
<evidence type="ECO:0000256" key="15">
    <source>
        <dbReference type="RuleBase" id="RU362098"/>
    </source>
</evidence>